<organism evidence="8 9">
    <name type="scientific">Romboutsia ilealis</name>
    <dbReference type="NCBI Taxonomy" id="1115758"/>
    <lineage>
        <taxon>Bacteria</taxon>
        <taxon>Bacillati</taxon>
        <taxon>Bacillota</taxon>
        <taxon>Clostridia</taxon>
        <taxon>Peptostreptococcales</taxon>
        <taxon>Peptostreptococcaceae</taxon>
        <taxon>Romboutsia</taxon>
    </lineage>
</organism>
<feature type="modified residue" description="Phosphohistidine; by HPr" evidence="7">
    <location>
        <position position="73"/>
    </location>
</feature>
<feature type="active site" description="Tele-phosphohistidine intermediate" evidence="5">
    <location>
        <position position="73"/>
    </location>
</feature>
<dbReference type="PIRSF" id="PIRSF000699">
    <property type="entry name" value="PTS_IILac_III"/>
    <property type="match status" value="1"/>
</dbReference>
<dbReference type="KEGG" id="ril:CRIB_807"/>
<keyword evidence="4" id="KW-0598">Phosphotransferase system</keyword>
<name>A0A1V1I097_9FIRM</name>
<keyword evidence="9" id="KW-1185">Reference proteome</keyword>
<comment type="cofactor">
    <cofactor evidence="6">
        <name>Mg(2+)</name>
        <dbReference type="ChEBI" id="CHEBI:18420"/>
    </cofactor>
    <text evidence="6">Binds 1 Mg(2+) ion per trimer.</text>
</comment>
<dbReference type="GO" id="GO:0009401">
    <property type="term" value="P:phosphoenolpyruvate-dependent sugar phosphotransferase system"/>
    <property type="evidence" value="ECO:0007669"/>
    <property type="project" value="UniProtKB-KW"/>
</dbReference>
<keyword evidence="3 8" id="KW-0808">Transferase</keyword>
<evidence type="ECO:0000256" key="1">
    <source>
        <dbReference type="ARBA" id="ARBA00022448"/>
    </source>
</evidence>
<dbReference type="EC" id="2.7.1.-" evidence="8"/>
<dbReference type="RefSeq" id="WP_180703265.1">
    <property type="nucleotide sequence ID" value="NZ_CAOJQT010000055.1"/>
</dbReference>
<keyword evidence="2" id="KW-0762">Sugar transport</keyword>
<evidence type="ECO:0000256" key="5">
    <source>
        <dbReference type="PIRSR" id="PIRSR000699-1"/>
    </source>
</evidence>
<accession>A0A1V1I097</accession>
<dbReference type="EMBL" id="LN555523">
    <property type="protein sequence ID" value="CED93559.1"/>
    <property type="molecule type" value="Genomic_DNA"/>
</dbReference>
<evidence type="ECO:0000256" key="2">
    <source>
        <dbReference type="ARBA" id="ARBA00022597"/>
    </source>
</evidence>
<dbReference type="InterPro" id="IPR003188">
    <property type="entry name" value="PTS_IIA_lac/cel"/>
</dbReference>
<reference evidence="8 9" key="1">
    <citation type="submission" date="2014-04" db="EMBL/GenBank/DDBJ databases">
        <authorList>
            <person name="Hornung B.V."/>
        </authorList>
    </citation>
    <scope>NUCLEOTIDE SEQUENCE [LARGE SCALE GENOMIC DNA]</scope>
    <source>
        <strain evidence="8 9">CRIB</strain>
    </source>
</reference>
<keyword evidence="1" id="KW-0813">Transport</keyword>
<proteinExistence type="predicted"/>
<gene>
    <name evidence="8" type="ORF">CRIB_807</name>
</gene>
<evidence type="ECO:0000256" key="7">
    <source>
        <dbReference type="PROSITE-ProRule" id="PRU00418"/>
    </source>
</evidence>
<dbReference type="PANTHER" id="PTHR34382">
    <property type="entry name" value="PTS SYSTEM N,N'-DIACETYLCHITOBIOSE-SPECIFIC EIIA COMPONENT"/>
    <property type="match status" value="1"/>
</dbReference>
<dbReference type="Gene3D" id="1.20.58.80">
    <property type="entry name" value="Phosphotransferase system, lactose/cellobiose-type IIA subunit"/>
    <property type="match status" value="1"/>
</dbReference>
<evidence type="ECO:0000256" key="3">
    <source>
        <dbReference type="ARBA" id="ARBA00022679"/>
    </source>
</evidence>
<dbReference type="Proteomes" id="UP000245622">
    <property type="component" value="Chromosome 1"/>
</dbReference>
<dbReference type="InterPro" id="IPR036542">
    <property type="entry name" value="PTS_IIA_lac/cel_sf"/>
</dbReference>
<dbReference type="SUPFAM" id="SSF46973">
    <property type="entry name" value="Enzyme IIa from lactose specific PTS, IIa-lac"/>
    <property type="match status" value="1"/>
</dbReference>
<dbReference type="GO" id="GO:0046872">
    <property type="term" value="F:metal ion binding"/>
    <property type="evidence" value="ECO:0007669"/>
    <property type="project" value="UniProtKB-KW"/>
</dbReference>
<dbReference type="Pfam" id="PF02255">
    <property type="entry name" value="PTS_IIA"/>
    <property type="match status" value="1"/>
</dbReference>
<dbReference type="PROSITE" id="PS51095">
    <property type="entry name" value="PTS_EIIA_TYPE_3"/>
    <property type="match status" value="1"/>
</dbReference>
<evidence type="ECO:0000256" key="4">
    <source>
        <dbReference type="ARBA" id="ARBA00022683"/>
    </source>
</evidence>
<dbReference type="PANTHER" id="PTHR34382:SF7">
    <property type="entry name" value="PTS SYSTEM N,N'-DIACETYLCHITOBIOSE-SPECIFIC EIIA COMPONENT"/>
    <property type="match status" value="1"/>
</dbReference>
<protein>
    <submittedName>
        <fullName evidence="8">PTS system, lactose/cellobiose-specific, IIA component</fullName>
        <ecNumber evidence="8">2.7.1.-</ecNumber>
    </submittedName>
</protein>
<evidence type="ECO:0000313" key="8">
    <source>
        <dbReference type="EMBL" id="CED93559.1"/>
    </source>
</evidence>
<keyword evidence="6" id="KW-0479">Metal-binding</keyword>
<dbReference type="GO" id="GO:0016740">
    <property type="term" value="F:transferase activity"/>
    <property type="evidence" value="ECO:0007669"/>
    <property type="project" value="UniProtKB-KW"/>
</dbReference>
<dbReference type="GeneID" id="82204989"/>
<dbReference type="AlphaFoldDB" id="A0A1V1I097"/>
<dbReference type="CDD" id="cd00215">
    <property type="entry name" value="PTS_IIA_lac"/>
    <property type="match status" value="1"/>
</dbReference>
<keyword evidence="6" id="KW-0460">Magnesium</keyword>
<feature type="binding site" evidence="6">
    <location>
        <position position="76"/>
    </location>
    <ligand>
        <name>Mg(2+)</name>
        <dbReference type="ChEBI" id="CHEBI:18420"/>
        <note>ligand shared between all trimeric partners</note>
    </ligand>
</feature>
<sequence length="102" mass="11729">MEEIVLNIIIHSGNAKAKLYEALHASKENDFDKADKFLKEADEEVLNAHKIQTKLIQDEASGNKSEISMLLIHSQDHLMTCMSEKNLIREIIELRKELKNKN</sequence>
<evidence type="ECO:0000256" key="6">
    <source>
        <dbReference type="PIRSR" id="PIRSR000699-2"/>
    </source>
</evidence>
<evidence type="ECO:0000313" key="9">
    <source>
        <dbReference type="Proteomes" id="UP000245622"/>
    </source>
</evidence>